<reference evidence="2" key="1">
    <citation type="submission" date="2018-05" db="EMBL/GenBank/DDBJ databases">
        <title>Draft genome of Mucuna pruriens seed.</title>
        <authorList>
            <person name="Nnadi N.E."/>
            <person name="Vos R."/>
            <person name="Hasami M.H."/>
            <person name="Devisetty U.K."/>
            <person name="Aguiy J.C."/>
        </authorList>
    </citation>
    <scope>NUCLEOTIDE SEQUENCE [LARGE SCALE GENOMIC DNA]</scope>
    <source>
        <strain evidence="2">JCA_2017</strain>
    </source>
</reference>
<proteinExistence type="predicted"/>
<evidence type="ECO:0000256" key="1">
    <source>
        <dbReference type="SAM" id="MobiDB-lite"/>
    </source>
</evidence>
<feature type="region of interest" description="Disordered" evidence="1">
    <location>
        <begin position="203"/>
        <end position="237"/>
    </location>
</feature>
<organism evidence="2 3">
    <name type="scientific">Mucuna pruriens</name>
    <name type="common">Velvet bean</name>
    <name type="synonym">Dolichos pruriens</name>
    <dbReference type="NCBI Taxonomy" id="157652"/>
    <lineage>
        <taxon>Eukaryota</taxon>
        <taxon>Viridiplantae</taxon>
        <taxon>Streptophyta</taxon>
        <taxon>Embryophyta</taxon>
        <taxon>Tracheophyta</taxon>
        <taxon>Spermatophyta</taxon>
        <taxon>Magnoliopsida</taxon>
        <taxon>eudicotyledons</taxon>
        <taxon>Gunneridae</taxon>
        <taxon>Pentapetalae</taxon>
        <taxon>rosids</taxon>
        <taxon>fabids</taxon>
        <taxon>Fabales</taxon>
        <taxon>Fabaceae</taxon>
        <taxon>Papilionoideae</taxon>
        <taxon>50 kb inversion clade</taxon>
        <taxon>NPAAA clade</taxon>
        <taxon>indigoferoid/millettioid clade</taxon>
        <taxon>Phaseoleae</taxon>
        <taxon>Mucuna</taxon>
    </lineage>
</organism>
<name>A0A371F2R9_MUCPR</name>
<dbReference type="AlphaFoldDB" id="A0A371F2R9"/>
<feature type="compositionally biased region" description="Polar residues" evidence="1">
    <location>
        <begin position="211"/>
        <end position="223"/>
    </location>
</feature>
<gene>
    <name evidence="2" type="ORF">CR513_47901</name>
</gene>
<accession>A0A371F2R9</accession>
<dbReference type="OrthoDB" id="1436830at2759"/>
<dbReference type="EMBL" id="QJKJ01010852">
    <property type="protein sequence ID" value="RDX72588.1"/>
    <property type="molecule type" value="Genomic_DNA"/>
</dbReference>
<sequence>MGWLYWAEAGSTGRLAEIVSVSARGWHSVIFVFHYVNNTCASHLDTSTVFNSANLSHPDTSTNFHFADLGNTQHCFRGPTASRVRKEVVATGSLEDSLEELTSLVRQQAAGQHHNRPPMQECGMCGSVGHPTNACPILYDIELQQYQAPPFQQPISQPSSASLLEEFMKQLAMNNMKFQEDIYVTLQDLQTQIGNLTTTANQLHSKRFGRSPSQTIPSPQEGNMSDMPERSSKELPQQQSAKLHYEFAEIPNSKNSVVDCNYTCKDLTKCSNCVRISNVGIEVIANSEVVAIQPSVGTNAILDSAALGFQISSNY</sequence>
<comment type="caution">
    <text evidence="2">The sequence shown here is derived from an EMBL/GenBank/DDBJ whole genome shotgun (WGS) entry which is preliminary data.</text>
</comment>
<feature type="non-terminal residue" evidence="2">
    <location>
        <position position="1"/>
    </location>
</feature>
<evidence type="ECO:0000313" key="3">
    <source>
        <dbReference type="Proteomes" id="UP000257109"/>
    </source>
</evidence>
<protein>
    <submittedName>
        <fullName evidence="2">Uncharacterized protein</fullName>
    </submittedName>
</protein>
<evidence type="ECO:0000313" key="2">
    <source>
        <dbReference type="EMBL" id="RDX72588.1"/>
    </source>
</evidence>
<keyword evidence="3" id="KW-1185">Reference proteome</keyword>
<dbReference type="Proteomes" id="UP000257109">
    <property type="component" value="Unassembled WGS sequence"/>
</dbReference>